<dbReference type="EMBL" id="LJCQ01000165">
    <property type="protein sequence ID" value="KPV46907.1"/>
    <property type="molecule type" value="Genomic_DNA"/>
</dbReference>
<dbReference type="Gene3D" id="3.40.1260.10">
    <property type="entry name" value="DsrEFH-like"/>
    <property type="match status" value="1"/>
</dbReference>
<dbReference type="InterPro" id="IPR027396">
    <property type="entry name" value="DsrEFH-like"/>
</dbReference>
<organism evidence="1 4">
    <name type="scientific">Acidiplasma aeolicum</name>
    <dbReference type="NCBI Taxonomy" id="507754"/>
    <lineage>
        <taxon>Archaea</taxon>
        <taxon>Methanobacteriati</taxon>
        <taxon>Thermoplasmatota</taxon>
        <taxon>Thermoplasmata</taxon>
        <taxon>Thermoplasmatales</taxon>
        <taxon>Ferroplasmaceae</taxon>
        <taxon>Acidiplasma</taxon>
    </lineage>
</organism>
<gene>
    <name evidence="2" type="ORF">AOG54_08790</name>
    <name evidence="1" type="ORF">SE19_03415</name>
</gene>
<dbReference type="PATRIC" id="fig|507754.4.peg.1400"/>
<dbReference type="RefSeq" id="WP_048102458.1">
    <property type="nucleotide sequence ID" value="NZ_JBBYJF010000018.1"/>
</dbReference>
<dbReference type="OrthoDB" id="41780at2157"/>
<reference evidence="2 3" key="2">
    <citation type="submission" date="2015-09" db="EMBL/GenBank/DDBJ databases">
        <title>Heavy metals and arsenic resistance mechanisms in polyextremophilic archaea of the family Ferroplasmaceae.</title>
        <authorList>
            <person name="Bulaev A.G."/>
            <person name="Kanygina A.V."/>
        </authorList>
    </citation>
    <scope>NUCLEOTIDE SEQUENCE [LARGE SCALE GENOMIC DNA]</scope>
    <source>
        <strain evidence="2 3">VT</strain>
    </source>
</reference>
<evidence type="ECO:0000313" key="2">
    <source>
        <dbReference type="EMBL" id="KQB35623.1"/>
    </source>
</evidence>
<evidence type="ECO:0000313" key="3">
    <source>
        <dbReference type="Proteomes" id="UP000050320"/>
    </source>
</evidence>
<proteinExistence type="predicted"/>
<evidence type="ECO:0000313" key="1">
    <source>
        <dbReference type="EMBL" id="KPV46907.1"/>
    </source>
</evidence>
<accession>A0A0P9ESL7</accession>
<dbReference type="Proteomes" id="UP000050320">
    <property type="component" value="Unassembled WGS sequence"/>
</dbReference>
<comment type="caution">
    <text evidence="1">The sequence shown here is derived from an EMBL/GenBank/DDBJ whole genome shotgun (WGS) entry which is preliminary data.</text>
</comment>
<name>A0A0P9ESL7_9ARCH</name>
<sequence length="113" mass="12328">MKNVAIIISTANKEKAIAAATLAGVSRKNKFFGDTKLIFFGPSERFIADNDEAIMKLINDYNSAGNSLAIACKLVANNLNLADKLEKVSAIKLDMVGPIIKDLAEKDYEFLTF</sequence>
<dbReference type="EMBL" id="LKBG01000106">
    <property type="protein sequence ID" value="KQB35623.1"/>
    <property type="molecule type" value="Genomic_DNA"/>
</dbReference>
<dbReference type="AlphaFoldDB" id="A0A0P9ESL7"/>
<reference evidence="1 4" key="1">
    <citation type="submission" date="2015-09" db="EMBL/GenBank/DDBJ databases">
        <title>Draft genome sequence of Acidiplasma aeolicum DSM 18409.</title>
        <authorList>
            <person name="Hemp J."/>
        </authorList>
    </citation>
    <scope>NUCLEOTIDE SEQUENCE [LARGE SCALE GENOMIC DNA]</scope>
    <source>
        <strain evidence="1 4">V</strain>
    </source>
</reference>
<protein>
    <recommendedName>
        <fullName evidence="5">Sulfur reduction protein DsrE</fullName>
    </recommendedName>
</protein>
<keyword evidence="3" id="KW-1185">Reference proteome</keyword>
<dbReference type="GeneID" id="84221348"/>
<evidence type="ECO:0000313" key="4">
    <source>
        <dbReference type="Proteomes" id="UP000050515"/>
    </source>
</evidence>
<dbReference type="Proteomes" id="UP000050515">
    <property type="component" value="Unassembled WGS sequence"/>
</dbReference>
<evidence type="ECO:0008006" key="5">
    <source>
        <dbReference type="Google" id="ProtNLM"/>
    </source>
</evidence>